<feature type="region of interest" description="Disordered" evidence="1">
    <location>
        <begin position="118"/>
        <end position="148"/>
    </location>
</feature>
<dbReference type="Proteomes" id="UP000018731">
    <property type="component" value="Unassembled WGS sequence"/>
</dbReference>
<dbReference type="InterPro" id="IPR032811">
    <property type="entry name" value="Put_conjugal_transfer"/>
</dbReference>
<dbReference type="PATRIC" id="fig|1357400.3.peg.922"/>
<dbReference type="OrthoDB" id="5365913at2"/>
<gene>
    <name evidence="2" type="ORF">HMPREF2086_00668</name>
</gene>
<evidence type="ECO:0000313" key="2">
    <source>
        <dbReference type="EMBL" id="ETD23922.1"/>
    </source>
</evidence>
<dbReference type="EMBL" id="AZJI01000004">
    <property type="protein sequence ID" value="ETD23922.1"/>
    <property type="molecule type" value="Genomic_DNA"/>
</dbReference>
<accession>V8CA08</accession>
<dbReference type="AlphaFoldDB" id="V8CA08"/>
<dbReference type="RefSeq" id="WP_023927393.1">
    <property type="nucleotide sequence ID" value="NZ_KI669454.1"/>
</dbReference>
<proteinExistence type="predicted"/>
<organism evidence="2 3">
    <name type="scientific">Helicobacter macacae MIT 99-5501</name>
    <dbReference type="NCBI Taxonomy" id="1357400"/>
    <lineage>
        <taxon>Bacteria</taxon>
        <taxon>Pseudomonadati</taxon>
        <taxon>Campylobacterota</taxon>
        <taxon>Epsilonproteobacteria</taxon>
        <taxon>Campylobacterales</taxon>
        <taxon>Helicobacteraceae</taxon>
        <taxon>Helicobacter</taxon>
    </lineage>
</organism>
<feature type="compositionally biased region" description="Polar residues" evidence="1">
    <location>
        <begin position="135"/>
        <end position="148"/>
    </location>
</feature>
<dbReference type="Gene3D" id="2.40.160.60">
    <property type="entry name" value="Outer membrane protein transport protein (OMPP1/FadL/TodX)"/>
    <property type="match status" value="1"/>
</dbReference>
<evidence type="ECO:0000313" key="3">
    <source>
        <dbReference type="Proteomes" id="UP000018731"/>
    </source>
</evidence>
<dbReference type="Pfam" id="PF13729">
    <property type="entry name" value="TraF_2"/>
    <property type="match status" value="1"/>
</dbReference>
<comment type="caution">
    <text evidence="2">The sequence shown here is derived from an EMBL/GenBank/DDBJ whole genome shotgun (WGS) entry which is preliminary data.</text>
</comment>
<name>V8CA08_9HELI</name>
<keyword evidence="3" id="KW-1185">Reference proteome</keyword>
<dbReference type="HOGENOM" id="CLU_036483_0_0_7"/>
<sequence>MKHNKLNKILRQITKSKKVKSSALLLAPALLANALFALEFGGVGNVSAGMGGAGVALKQSQWTLYYNPALLGIVNKSSFGYSFGAEYKETNLLAATNIDKNNIEEMYKELDGLFKGTATNNGRGGDSQPVVLSGRSATPQNVSPQANSKNLQLNGVFGDVVRNLLGKGSSDTVTDSDLTEYLKKHGGGDNPSSVDDALKKMSSSDFEGVKKDLEAAIKKTEDTHPDSGLGILAGIVSGLTPENLKKALEQVGSGDNIDITKLLGKMGGITLKAGSSSTLNTFLKDMQTINGIIAQNDLNVSTQNGLIITYSGKDNNWGISLGLLASAYANAHADIDKTHNQIIIKSGSDYYGISVGSGGVTIDKSDDTKYNASSILTGNHHITSNAIAFGELPIGYGYAWHSRAGTFGLGLAGKYIHAAGYILEASGSYDSIGKSISFSSKDIVQTSTWGVDVGLVYVPTFSKNLIFGLVGKNLNAPKIKTNKKTIELNRQVRAGVSYSLWKERIVFALDADLLANQTLSTVRPYSQMIGGGVMFDFKYVDLRFGSMYDFRDTTKEGVILTGGINILGFLDIAVQSNLNLTSIPQISKNLQLPSYLNVKIGGGFSW</sequence>
<evidence type="ECO:0000256" key="1">
    <source>
        <dbReference type="SAM" id="MobiDB-lite"/>
    </source>
</evidence>
<protein>
    <submittedName>
        <fullName evidence="2">Uncharacterized protein</fullName>
    </submittedName>
</protein>
<dbReference type="eggNOG" id="COG2067">
    <property type="taxonomic scope" value="Bacteria"/>
</dbReference>
<reference evidence="2 3" key="1">
    <citation type="journal article" date="2014" name="Genome Announc.">
        <title>Draft genome sequences of six enterohepatic helicobacter species isolated from humans and one from rhesus macaques.</title>
        <authorList>
            <person name="Shen Z."/>
            <person name="Sheh A."/>
            <person name="Young S.K."/>
            <person name="Abouelliel A."/>
            <person name="Ward D.V."/>
            <person name="Earl A.M."/>
            <person name="Fox J.G."/>
        </authorList>
    </citation>
    <scope>NUCLEOTIDE SEQUENCE [LARGE SCALE GENOMIC DNA]</scope>
    <source>
        <strain evidence="2 3">MIT 99-5501</strain>
    </source>
</reference>